<feature type="compositionally biased region" description="Low complexity" evidence="1">
    <location>
        <begin position="144"/>
        <end position="157"/>
    </location>
</feature>
<reference evidence="2 3" key="1">
    <citation type="submission" date="2016-03" db="EMBL/GenBank/DDBJ databases">
        <authorList>
            <person name="Ploux O."/>
        </authorList>
    </citation>
    <scope>NUCLEOTIDE SEQUENCE [LARGE SCALE GENOMIC DNA]</scope>
    <source>
        <strain evidence="2 3">UAMH 11012</strain>
    </source>
</reference>
<gene>
    <name evidence="2" type="ORF">PAC_04383</name>
</gene>
<proteinExistence type="predicted"/>
<keyword evidence="3" id="KW-1185">Reference proteome</keyword>
<protein>
    <recommendedName>
        <fullName evidence="4">RING-type domain-containing protein</fullName>
    </recommendedName>
</protein>
<feature type="region of interest" description="Disordered" evidence="1">
    <location>
        <begin position="107"/>
        <end position="170"/>
    </location>
</feature>
<accession>A0A1L7WP00</accession>
<feature type="region of interest" description="Disordered" evidence="1">
    <location>
        <begin position="303"/>
        <end position="385"/>
    </location>
</feature>
<name>A0A1L7WP00_9HELO</name>
<dbReference type="AlphaFoldDB" id="A0A1L7WP00"/>
<dbReference type="OrthoDB" id="4227234at2759"/>
<organism evidence="2 3">
    <name type="scientific">Phialocephala subalpina</name>
    <dbReference type="NCBI Taxonomy" id="576137"/>
    <lineage>
        <taxon>Eukaryota</taxon>
        <taxon>Fungi</taxon>
        <taxon>Dikarya</taxon>
        <taxon>Ascomycota</taxon>
        <taxon>Pezizomycotina</taxon>
        <taxon>Leotiomycetes</taxon>
        <taxon>Helotiales</taxon>
        <taxon>Mollisiaceae</taxon>
        <taxon>Phialocephala</taxon>
        <taxon>Phialocephala fortinii species complex</taxon>
    </lineage>
</organism>
<dbReference type="Proteomes" id="UP000184330">
    <property type="component" value="Unassembled WGS sequence"/>
</dbReference>
<feature type="compositionally biased region" description="Low complexity" evidence="1">
    <location>
        <begin position="265"/>
        <end position="275"/>
    </location>
</feature>
<evidence type="ECO:0000313" key="3">
    <source>
        <dbReference type="Proteomes" id="UP000184330"/>
    </source>
</evidence>
<feature type="region of interest" description="Disordered" evidence="1">
    <location>
        <begin position="193"/>
        <end position="241"/>
    </location>
</feature>
<feature type="region of interest" description="Disordered" evidence="1">
    <location>
        <begin position="264"/>
        <end position="283"/>
    </location>
</feature>
<feature type="compositionally biased region" description="Pro residues" evidence="1">
    <location>
        <begin position="114"/>
        <end position="123"/>
    </location>
</feature>
<evidence type="ECO:0008006" key="4">
    <source>
        <dbReference type="Google" id="ProtNLM"/>
    </source>
</evidence>
<feature type="compositionally biased region" description="Low complexity" evidence="1">
    <location>
        <begin position="199"/>
        <end position="241"/>
    </location>
</feature>
<feature type="compositionally biased region" description="Acidic residues" evidence="1">
    <location>
        <begin position="305"/>
        <end position="319"/>
    </location>
</feature>
<evidence type="ECO:0000313" key="2">
    <source>
        <dbReference type="EMBL" id="CZR54499.1"/>
    </source>
</evidence>
<dbReference type="SUPFAM" id="SSF57850">
    <property type="entry name" value="RING/U-box"/>
    <property type="match status" value="1"/>
</dbReference>
<sequence length="467" mass="50554">MATVWDARSVLDVYPESSTFTCVGTTLQGRRCQNSFIKKIYKEEASDILDGLPALVRSTRRYAQLLPTLKHLAFLTLCPRWHQERKPQVDPVAQRWLAMIQNLGVMRSSRTALPTPPPTPPPITRRARDTSTSRSPQRHNSIHTDSTYRTPPSTTTSLNNGEASAHTSRRRRDVNISFNIAVDSNQIIREHATTRAHGSPSSSISSTSSSSGSSRSTRSSSSRSTSSSSSSSNSQPSRDSVELQIAALQRQIAALTQVVTAQAHSSRSSRASSRSINPGSPVPSVISNFELPLPRSPIRASALEVVDESEDSEEEESSSESDGSNYSDDSDSESDSDPPAPGPGINTPSSSGRSSPVVVSPPRSPARSAAPNPSSASSASSVPVRRRPITADTTCYVCYEPIASAAEAAWCRGSCGQNICLTCFAEWITEQTSNGRRIACGLWYVFLSSRDGWKANFSDDSRAPWRF</sequence>
<dbReference type="STRING" id="576137.A0A1L7WP00"/>
<evidence type="ECO:0000256" key="1">
    <source>
        <dbReference type="SAM" id="MobiDB-lite"/>
    </source>
</evidence>
<feature type="compositionally biased region" description="Low complexity" evidence="1">
    <location>
        <begin position="348"/>
        <end position="383"/>
    </location>
</feature>
<dbReference type="EMBL" id="FJOG01000005">
    <property type="protein sequence ID" value="CZR54499.1"/>
    <property type="molecule type" value="Genomic_DNA"/>
</dbReference>